<protein>
    <recommendedName>
        <fullName evidence="3">Transposase</fullName>
    </recommendedName>
</protein>
<sequence length="57" mass="5852">MSAKINAVVDEAGLPNRLSISPGQASDKAAAPALIDSLTCSSHVVADHTAYTWDANV</sequence>
<comment type="caution">
    <text evidence="1">The sequence shown here is derived from an EMBL/GenBank/DDBJ whole genome shotgun (WGS) entry which is preliminary data.</text>
</comment>
<dbReference type="EMBL" id="BROH01000003">
    <property type="protein sequence ID" value="GKY87752.1"/>
    <property type="molecule type" value="Genomic_DNA"/>
</dbReference>
<gene>
    <name evidence="1" type="ORF">STA1M1_16210</name>
</gene>
<evidence type="ECO:0000313" key="1">
    <source>
        <dbReference type="EMBL" id="GKY87752.1"/>
    </source>
</evidence>
<keyword evidence="2" id="KW-1185">Reference proteome</keyword>
<proteinExistence type="predicted"/>
<dbReference type="Proteomes" id="UP001144205">
    <property type="component" value="Unassembled WGS sequence"/>
</dbReference>
<evidence type="ECO:0008006" key="3">
    <source>
        <dbReference type="Google" id="ProtNLM"/>
    </source>
</evidence>
<evidence type="ECO:0000313" key="2">
    <source>
        <dbReference type="Proteomes" id="UP001144205"/>
    </source>
</evidence>
<organism evidence="1 2">
    <name type="scientific">Sinisalibacter aestuarii</name>
    <dbReference type="NCBI Taxonomy" id="2949426"/>
    <lineage>
        <taxon>Bacteria</taxon>
        <taxon>Pseudomonadati</taxon>
        <taxon>Pseudomonadota</taxon>
        <taxon>Alphaproteobacteria</taxon>
        <taxon>Rhodobacterales</taxon>
        <taxon>Roseobacteraceae</taxon>
        <taxon>Sinisalibacter</taxon>
    </lineage>
</organism>
<accession>A0ABQ5LRX0</accession>
<name>A0ABQ5LRX0_9RHOB</name>
<dbReference type="RefSeq" id="WP_281841728.1">
    <property type="nucleotide sequence ID" value="NZ_BROH01000003.1"/>
</dbReference>
<reference evidence="1" key="1">
    <citation type="journal article" date="2023" name="Int. J. Syst. Evol. Microbiol.">
        <title>Sinisalibacter aestuarii sp. nov., isolated from estuarine sediment of the Arakawa River.</title>
        <authorList>
            <person name="Arafat S.T."/>
            <person name="Hirano S."/>
            <person name="Sato A."/>
            <person name="Takeuchi K."/>
            <person name="Yasuda T."/>
            <person name="Terahara T."/>
            <person name="Hamada M."/>
            <person name="Kobayashi T."/>
        </authorList>
    </citation>
    <scope>NUCLEOTIDE SEQUENCE</scope>
    <source>
        <strain evidence="1">B-399</strain>
    </source>
</reference>